<sequence>MVRDYGDVVEFGEKWWTWWSMICPEWWECDDMGRIVVDGEGEGECNDFEQPGQRGLLSMLVCLRWWFLNTYSDAEQEGSLLVLKDVVAVMEDIAYVKGYIPIPASSRLS</sequence>
<proteinExistence type="predicted"/>
<accession>A0A6A4I5T6</accession>
<protein>
    <submittedName>
        <fullName evidence="1">Uncharacterized protein</fullName>
    </submittedName>
</protein>
<reference evidence="1" key="1">
    <citation type="journal article" date="2019" name="Environ. Microbiol.">
        <title>Fungal ecological strategies reflected in gene transcription - a case study of two litter decomposers.</title>
        <authorList>
            <person name="Barbi F."/>
            <person name="Kohler A."/>
            <person name="Barry K."/>
            <person name="Baskaran P."/>
            <person name="Daum C."/>
            <person name="Fauchery L."/>
            <person name="Ihrmark K."/>
            <person name="Kuo A."/>
            <person name="LaButti K."/>
            <person name="Lipzen A."/>
            <person name="Morin E."/>
            <person name="Grigoriev I.V."/>
            <person name="Henrissat B."/>
            <person name="Lindahl B."/>
            <person name="Martin F."/>
        </authorList>
    </citation>
    <scope>NUCLEOTIDE SEQUENCE</scope>
    <source>
        <strain evidence="1">JB14</strain>
    </source>
</reference>
<evidence type="ECO:0000313" key="1">
    <source>
        <dbReference type="EMBL" id="KAE9404164.1"/>
    </source>
</evidence>
<evidence type="ECO:0000313" key="2">
    <source>
        <dbReference type="Proteomes" id="UP000799118"/>
    </source>
</evidence>
<organism evidence="1 2">
    <name type="scientific">Gymnopus androsaceus JB14</name>
    <dbReference type="NCBI Taxonomy" id="1447944"/>
    <lineage>
        <taxon>Eukaryota</taxon>
        <taxon>Fungi</taxon>
        <taxon>Dikarya</taxon>
        <taxon>Basidiomycota</taxon>
        <taxon>Agaricomycotina</taxon>
        <taxon>Agaricomycetes</taxon>
        <taxon>Agaricomycetidae</taxon>
        <taxon>Agaricales</taxon>
        <taxon>Marasmiineae</taxon>
        <taxon>Omphalotaceae</taxon>
        <taxon>Gymnopus</taxon>
    </lineage>
</organism>
<dbReference type="Proteomes" id="UP000799118">
    <property type="component" value="Unassembled WGS sequence"/>
</dbReference>
<dbReference type="EMBL" id="ML769419">
    <property type="protein sequence ID" value="KAE9404164.1"/>
    <property type="molecule type" value="Genomic_DNA"/>
</dbReference>
<dbReference type="OrthoDB" id="2803783at2759"/>
<dbReference type="AlphaFoldDB" id="A0A6A4I5T6"/>
<keyword evidence="2" id="KW-1185">Reference proteome</keyword>
<name>A0A6A4I5T6_9AGAR</name>
<gene>
    <name evidence="1" type="ORF">BT96DRAFT_813987</name>
</gene>